<evidence type="ECO:0000313" key="1">
    <source>
        <dbReference type="EMBL" id="VDK70954.1"/>
    </source>
</evidence>
<gene>
    <name evidence="1" type="ORF">DILT_LOCUS2293</name>
</gene>
<reference evidence="1 2" key="1">
    <citation type="submission" date="2018-11" db="EMBL/GenBank/DDBJ databases">
        <authorList>
            <consortium name="Pathogen Informatics"/>
        </authorList>
    </citation>
    <scope>NUCLEOTIDE SEQUENCE [LARGE SCALE GENOMIC DNA]</scope>
</reference>
<evidence type="ECO:0008006" key="3">
    <source>
        <dbReference type="Google" id="ProtNLM"/>
    </source>
</evidence>
<protein>
    <recommendedName>
        <fullName evidence="3">PDZ domain-containing protein</fullName>
    </recommendedName>
</protein>
<dbReference type="EMBL" id="UYRU01041897">
    <property type="protein sequence ID" value="VDK70954.1"/>
    <property type="molecule type" value="Genomic_DNA"/>
</dbReference>
<keyword evidence="2" id="KW-1185">Reference proteome</keyword>
<dbReference type="AlphaFoldDB" id="A0A3P6TYA3"/>
<name>A0A3P6TYA3_DIBLA</name>
<sequence>MQINSKVKQFLLPQYEVRLLIDPFYAGIMKLQKEILNPGGVEVRAFASSLLSDVAFVEVDGRLWVAGWNQKCAVLHGLFHVGDEVVLVNDFPVSTISELTKALKSRRLAYRFRWSSEQSLGSSRVLSVDPTEPLHSIRIRRLPHARALIACRQYTGQDLGITFENGTNVDAPNDGGQAPVGWRIKVATTVA</sequence>
<dbReference type="Proteomes" id="UP000281553">
    <property type="component" value="Unassembled WGS sequence"/>
</dbReference>
<organism evidence="1 2">
    <name type="scientific">Dibothriocephalus latus</name>
    <name type="common">Fish tapeworm</name>
    <name type="synonym">Diphyllobothrium latum</name>
    <dbReference type="NCBI Taxonomy" id="60516"/>
    <lineage>
        <taxon>Eukaryota</taxon>
        <taxon>Metazoa</taxon>
        <taxon>Spiralia</taxon>
        <taxon>Lophotrochozoa</taxon>
        <taxon>Platyhelminthes</taxon>
        <taxon>Cestoda</taxon>
        <taxon>Eucestoda</taxon>
        <taxon>Diphyllobothriidea</taxon>
        <taxon>Diphyllobothriidae</taxon>
        <taxon>Dibothriocephalus</taxon>
    </lineage>
</organism>
<accession>A0A3P6TYA3</accession>
<evidence type="ECO:0000313" key="2">
    <source>
        <dbReference type="Proteomes" id="UP000281553"/>
    </source>
</evidence>
<dbReference type="OrthoDB" id="6126662at2759"/>
<proteinExistence type="predicted"/>